<keyword evidence="5" id="KW-0175">Coiled coil</keyword>
<proteinExistence type="predicted"/>
<comment type="subcellular location">
    <subcellularLocation>
        <location evidence="1">Membrane</location>
        <topology evidence="1">Single-pass membrane protein</topology>
    </subcellularLocation>
</comment>
<evidence type="ECO:0000256" key="6">
    <source>
        <dbReference type="SAM" id="MobiDB-lite"/>
    </source>
</evidence>
<dbReference type="RefSeq" id="WP_200388870.1">
    <property type="nucleotide sequence ID" value="NZ_NRSD01000019.1"/>
</dbReference>
<evidence type="ECO:0000256" key="4">
    <source>
        <dbReference type="ARBA" id="ARBA00023136"/>
    </source>
</evidence>
<evidence type="ECO:0000256" key="2">
    <source>
        <dbReference type="ARBA" id="ARBA00022692"/>
    </source>
</evidence>
<keyword evidence="2 7" id="KW-0812">Transmembrane</keyword>
<feature type="region of interest" description="Disordered" evidence="6">
    <location>
        <begin position="1"/>
        <end position="28"/>
    </location>
</feature>
<name>A0A9X1B9N3_9GAMM</name>
<gene>
    <name evidence="8" type="ORF">CKO25_15640</name>
</gene>
<evidence type="ECO:0000256" key="5">
    <source>
        <dbReference type="SAM" id="Coils"/>
    </source>
</evidence>
<organism evidence="8 9">
    <name type="scientific">Thiocapsa imhoffii</name>
    <dbReference type="NCBI Taxonomy" id="382777"/>
    <lineage>
        <taxon>Bacteria</taxon>
        <taxon>Pseudomonadati</taxon>
        <taxon>Pseudomonadota</taxon>
        <taxon>Gammaproteobacteria</taxon>
        <taxon>Chromatiales</taxon>
        <taxon>Chromatiaceae</taxon>
        <taxon>Thiocapsa</taxon>
    </lineage>
</organism>
<protein>
    <recommendedName>
        <fullName evidence="10">Metalloprotease</fullName>
    </recommendedName>
</protein>
<keyword evidence="3 7" id="KW-1133">Transmembrane helix</keyword>
<evidence type="ECO:0000256" key="7">
    <source>
        <dbReference type="SAM" id="Phobius"/>
    </source>
</evidence>
<feature type="compositionally biased region" description="Basic and acidic residues" evidence="6">
    <location>
        <begin position="1"/>
        <end position="16"/>
    </location>
</feature>
<evidence type="ECO:0000256" key="3">
    <source>
        <dbReference type="ARBA" id="ARBA00022989"/>
    </source>
</evidence>
<dbReference type="EMBL" id="NRSD01000019">
    <property type="protein sequence ID" value="MBK1646052.1"/>
    <property type="molecule type" value="Genomic_DNA"/>
</dbReference>
<accession>A0A9X1B9N3</accession>
<comment type="caution">
    <text evidence="8">The sequence shown here is derived from an EMBL/GenBank/DDBJ whole genome shotgun (WGS) entry which is preliminary data.</text>
</comment>
<feature type="coiled-coil region" evidence="5">
    <location>
        <begin position="181"/>
        <end position="208"/>
    </location>
</feature>
<dbReference type="Pfam" id="PF04228">
    <property type="entry name" value="Zn_peptidase"/>
    <property type="match status" value="1"/>
</dbReference>
<evidence type="ECO:0000313" key="8">
    <source>
        <dbReference type="EMBL" id="MBK1646052.1"/>
    </source>
</evidence>
<dbReference type="PANTHER" id="PTHR30168">
    <property type="entry name" value="PUTATIVE MEMBRANE PROTEIN YPFJ"/>
    <property type="match status" value="1"/>
</dbReference>
<dbReference type="AlphaFoldDB" id="A0A9X1B9N3"/>
<reference evidence="8 9" key="1">
    <citation type="journal article" date="2020" name="Microorganisms">
        <title>Osmotic Adaptation and Compatible Solute Biosynthesis of Phototrophic Bacteria as Revealed from Genome Analyses.</title>
        <authorList>
            <person name="Imhoff J.F."/>
            <person name="Rahn T."/>
            <person name="Kunzel S."/>
            <person name="Keller A."/>
            <person name="Neulinger S.C."/>
        </authorList>
    </citation>
    <scope>NUCLEOTIDE SEQUENCE [LARGE SCALE GENOMIC DNA]</scope>
    <source>
        <strain evidence="8 9">DSM 21303</strain>
    </source>
</reference>
<dbReference type="PANTHER" id="PTHR30168:SF0">
    <property type="entry name" value="INNER MEMBRANE PROTEIN"/>
    <property type="match status" value="1"/>
</dbReference>
<dbReference type="GO" id="GO:0016020">
    <property type="term" value="C:membrane"/>
    <property type="evidence" value="ECO:0007669"/>
    <property type="project" value="UniProtKB-SubCell"/>
</dbReference>
<dbReference type="Proteomes" id="UP001138802">
    <property type="component" value="Unassembled WGS sequence"/>
</dbReference>
<feature type="transmembrane region" description="Helical" evidence="7">
    <location>
        <begin position="49"/>
        <end position="69"/>
    </location>
</feature>
<keyword evidence="4 7" id="KW-0472">Membrane</keyword>
<evidence type="ECO:0008006" key="10">
    <source>
        <dbReference type="Google" id="ProtNLM"/>
    </source>
</evidence>
<sequence>MKWRDRQQSNNVDDRRHQRGPVQGQGGGPSVATILMLWPIIKPLLRSKLGLAILGIGAIFYFAGFNLSLDPGLSGSSPIDAARDDEMAAFIKTVHADTEAVWSRLFAQSGHRYPPPILVLYRGSTQSGCGPASARMGPFYCPQDQRIYVDLGFFDELAQQHGAKGEFARAYVLAHEVGHHIQNLEGTLADVQRAKQQVRSNAEQNELQVRVELQADCYAGVWANHAQQLFSMLEEGDLEDALRAAAAIGDDRLQQQARGFAIPHTFTHGTSKQRAGWFARGFKTGEISACDTFGGG</sequence>
<evidence type="ECO:0000313" key="9">
    <source>
        <dbReference type="Proteomes" id="UP001138802"/>
    </source>
</evidence>
<keyword evidence="9" id="KW-1185">Reference proteome</keyword>
<evidence type="ECO:0000256" key="1">
    <source>
        <dbReference type="ARBA" id="ARBA00004167"/>
    </source>
</evidence>
<dbReference type="InterPro" id="IPR007343">
    <property type="entry name" value="Uncharacterised_pept_Zn_put"/>
</dbReference>